<organism evidence="2 3">
    <name type="scientific">Gluconobacter cerevisiae</name>
    <dbReference type="NCBI Taxonomy" id="1379734"/>
    <lineage>
        <taxon>Bacteria</taxon>
        <taxon>Pseudomonadati</taxon>
        <taxon>Pseudomonadota</taxon>
        <taxon>Alphaproteobacteria</taxon>
        <taxon>Acetobacterales</taxon>
        <taxon>Acetobacteraceae</taxon>
        <taxon>Gluconobacter</taxon>
    </lineage>
</organism>
<evidence type="ECO:0000313" key="2">
    <source>
        <dbReference type="EMBL" id="MBF0877837.1"/>
    </source>
</evidence>
<gene>
    <name evidence="2" type="ORF">HKD21_13425</name>
</gene>
<keyword evidence="1" id="KW-0175">Coiled coil</keyword>
<protein>
    <submittedName>
        <fullName evidence="2">Uncharacterized protein</fullName>
    </submittedName>
</protein>
<keyword evidence="3" id="KW-1185">Reference proteome</keyword>
<comment type="caution">
    <text evidence="2">The sequence shown here is derived from an EMBL/GenBank/DDBJ whole genome shotgun (WGS) entry which is preliminary data.</text>
</comment>
<evidence type="ECO:0000256" key="1">
    <source>
        <dbReference type="SAM" id="Coils"/>
    </source>
</evidence>
<proteinExistence type="predicted"/>
<sequence>MSNLATTITELCREMKALEAEASRFKEARLMFEMCGRKDKAQALNKRERKIRNLIRSFECVTSHLDEKRELEEWECQRDYELMCSFGPRLH</sequence>
<evidence type="ECO:0000313" key="3">
    <source>
        <dbReference type="Proteomes" id="UP000630952"/>
    </source>
</evidence>
<accession>A0ABR9YH44</accession>
<reference evidence="2" key="1">
    <citation type="submission" date="2020-04" db="EMBL/GenBank/DDBJ databases">
        <authorList>
            <person name="Sombolestani A."/>
        </authorList>
    </citation>
    <scope>NUCLEOTIDE SEQUENCE</scope>
    <source>
        <strain evidence="2">LMG 27748</strain>
    </source>
</reference>
<dbReference type="EMBL" id="JABCQO010000017">
    <property type="protein sequence ID" value="MBF0877837.1"/>
    <property type="molecule type" value="Genomic_DNA"/>
</dbReference>
<dbReference type="Proteomes" id="UP000630952">
    <property type="component" value="Unassembled WGS sequence"/>
</dbReference>
<reference evidence="2" key="2">
    <citation type="submission" date="2020-11" db="EMBL/GenBank/DDBJ databases">
        <title>Description of novel Gluconobacter species.</title>
        <authorList>
            <person name="Cleenwerck I."/>
            <person name="Cnockaert M."/>
            <person name="Borremans W."/>
            <person name="Wieme A.D."/>
            <person name="De Vuyst L."/>
            <person name="Vandamme P."/>
        </authorList>
    </citation>
    <scope>NUCLEOTIDE SEQUENCE</scope>
    <source>
        <strain evidence="2">LMG 27748</strain>
    </source>
</reference>
<name>A0ABR9YH44_9PROT</name>
<dbReference type="RefSeq" id="WP_194256126.1">
    <property type="nucleotide sequence ID" value="NZ_JABCQO010000017.1"/>
</dbReference>
<feature type="coiled-coil region" evidence="1">
    <location>
        <begin position="1"/>
        <end position="28"/>
    </location>
</feature>